<sequence length="302" mass="31808">MSMPLWAAQPPVSVTAPAKVNLFLHITGRREDGYHELESLFVFTEKGDRITVAAAPEFTFHLEGPFAGALEALGGAGDDNLVVKAAMLLAARVGLDPQVSVRLEKNLPVAAGIGGGSSDAAAALLALNRLWKLKLPMTELEVIALQLGADVPACLHQSPLMVRGIGEELTPVSLPWQAGILLVNPLESLPTPAVFKAYHAAGTVFDAPLEDAETLCANIGGLSAGSRNALEGAARVICPPVADVLDELTRQRGVTMARMSGSGATCFALFESLEDAQFAARKISEGRRDWWVMADHVGAGRA</sequence>
<feature type="active site" evidence="10">
    <location>
        <position position="19"/>
    </location>
</feature>
<evidence type="ECO:0000256" key="5">
    <source>
        <dbReference type="ARBA" id="ARBA00022741"/>
    </source>
</evidence>
<dbReference type="GO" id="GO:0050515">
    <property type="term" value="F:4-(cytidine 5'-diphospho)-2-C-methyl-D-erythritol kinase activity"/>
    <property type="evidence" value="ECO:0007669"/>
    <property type="project" value="UniProtKB-EC"/>
</dbReference>
<dbReference type="Pfam" id="PF08544">
    <property type="entry name" value="GHMP_kinases_C"/>
    <property type="match status" value="1"/>
</dbReference>
<dbReference type="SUPFAM" id="SSF54211">
    <property type="entry name" value="Ribosomal protein S5 domain 2-like"/>
    <property type="match status" value="1"/>
</dbReference>
<dbReference type="Pfam" id="PF00288">
    <property type="entry name" value="GHMP_kinases_N"/>
    <property type="match status" value="1"/>
</dbReference>
<evidence type="ECO:0000259" key="12">
    <source>
        <dbReference type="Pfam" id="PF08544"/>
    </source>
</evidence>
<dbReference type="NCBIfam" id="NF011202">
    <property type="entry name" value="PRK14608.1"/>
    <property type="match status" value="1"/>
</dbReference>
<dbReference type="InterPro" id="IPR020568">
    <property type="entry name" value="Ribosomal_Su5_D2-typ_SF"/>
</dbReference>
<reference evidence="14" key="1">
    <citation type="journal article" date="2019" name="Int. J. Syst. Evol. Microbiol.">
        <title>The Global Catalogue of Microorganisms (GCM) 10K type strain sequencing project: providing services to taxonomists for standard genome sequencing and annotation.</title>
        <authorList>
            <consortium name="The Broad Institute Genomics Platform"/>
            <consortium name="The Broad Institute Genome Sequencing Center for Infectious Disease"/>
            <person name="Wu L."/>
            <person name="Ma J."/>
        </authorList>
    </citation>
    <scope>NUCLEOTIDE SEQUENCE [LARGE SCALE GENOMIC DNA]</scope>
    <source>
        <strain evidence="14">CGMCC 1.15304</strain>
    </source>
</reference>
<comment type="catalytic activity">
    <reaction evidence="10">
        <text>4-CDP-2-C-methyl-D-erythritol + ATP = 4-CDP-2-C-methyl-D-erythritol 2-phosphate + ADP + H(+)</text>
        <dbReference type="Rhea" id="RHEA:18437"/>
        <dbReference type="ChEBI" id="CHEBI:15378"/>
        <dbReference type="ChEBI" id="CHEBI:30616"/>
        <dbReference type="ChEBI" id="CHEBI:57823"/>
        <dbReference type="ChEBI" id="CHEBI:57919"/>
        <dbReference type="ChEBI" id="CHEBI:456216"/>
        <dbReference type="EC" id="2.7.1.148"/>
    </reaction>
</comment>
<keyword evidence="8 10" id="KW-0414">Isoprene biosynthesis</keyword>
<dbReference type="InterPro" id="IPR036554">
    <property type="entry name" value="GHMP_kinase_C_sf"/>
</dbReference>
<name>A0ABV8UAH8_9PROT</name>
<evidence type="ECO:0000259" key="11">
    <source>
        <dbReference type="Pfam" id="PF00288"/>
    </source>
</evidence>
<dbReference type="Gene3D" id="3.30.70.890">
    <property type="entry name" value="GHMP kinase, C-terminal domain"/>
    <property type="match status" value="1"/>
</dbReference>
<keyword evidence="5 10" id="KW-0547">Nucleotide-binding</keyword>
<dbReference type="HAMAP" id="MF_00061">
    <property type="entry name" value="IspE"/>
    <property type="match status" value="1"/>
</dbReference>
<dbReference type="InterPro" id="IPR013750">
    <property type="entry name" value="GHMP_kinase_C_dom"/>
</dbReference>
<feature type="binding site" evidence="10">
    <location>
        <begin position="108"/>
        <end position="118"/>
    </location>
    <ligand>
        <name>ATP</name>
        <dbReference type="ChEBI" id="CHEBI:30616"/>
    </ligand>
</feature>
<organism evidence="13 14">
    <name type="scientific">Kordiimonas lipolytica</name>
    <dbReference type="NCBI Taxonomy" id="1662421"/>
    <lineage>
        <taxon>Bacteria</taxon>
        <taxon>Pseudomonadati</taxon>
        <taxon>Pseudomonadota</taxon>
        <taxon>Alphaproteobacteria</taxon>
        <taxon>Kordiimonadales</taxon>
        <taxon>Kordiimonadaceae</taxon>
        <taxon>Kordiimonas</taxon>
    </lineage>
</organism>
<dbReference type="SUPFAM" id="SSF55060">
    <property type="entry name" value="GHMP Kinase, C-terminal domain"/>
    <property type="match status" value="1"/>
</dbReference>
<evidence type="ECO:0000256" key="6">
    <source>
        <dbReference type="ARBA" id="ARBA00022777"/>
    </source>
</evidence>
<proteinExistence type="inferred from homology"/>
<dbReference type="InterPro" id="IPR004424">
    <property type="entry name" value="IspE"/>
</dbReference>
<dbReference type="EMBL" id="JBHSCR010000005">
    <property type="protein sequence ID" value="MFC4347864.1"/>
    <property type="molecule type" value="Genomic_DNA"/>
</dbReference>
<dbReference type="Proteomes" id="UP001595776">
    <property type="component" value="Unassembled WGS sequence"/>
</dbReference>
<comment type="pathway">
    <text evidence="10">Isoprenoid biosynthesis; isopentenyl diphosphate biosynthesis via DXP pathway; isopentenyl diphosphate from 1-deoxy-D-xylulose 5-phosphate: step 3/6.</text>
</comment>
<dbReference type="InterPro" id="IPR014721">
    <property type="entry name" value="Ribsml_uS5_D2-typ_fold_subgr"/>
</dbReference>
<comment type="function">
    <text evidence="10">Catalyzes the phosphorylation of the position 2 hydroxy group of 4-diphosphocytidyl-2C-methyl-D-erythritol.</text>
</comment>
<dbReference type="Gene3D" id="3.30.230.10">
    <property type="match status" value="1"/>
</dbReference>
<keyword evidence="4 10" id="KW-0808">Transferase</keyword>
<keyword evidence="7 10" id="KW-0067">ATP-binding</keyword>
<protein>
    <recommendedName>
        <fullName evidence="3 10">4-diphosphocytidyl-2-C-methyl-D-erythritol kinase</fullName>
        <shortName evidence="10">CMK</shortName>
        <ecNumber evidence="2 10">2.7.1.148</ecNumber>
    </recommendedName>
    <alternativeName>
        <fullName evidence="9 10">4-(cytidine-5'-diphospho)-2-C-methyl-D-erythritol kinase</fullName>
    </alternativeName>
</protein>
<evidence type="ECO:0000313" key="13">
    <source>
        <dbReference type="EMBL" id="MFC4347864.1"/>
    </source>
</evidence>
<keyword evidence="6 10" id="KW-0418">Kinase</keyword>
<evidence type="ECO:0000256" key="10">
    <source>
        <dbReference type="HAMAP-Rule" id="MF_00061"/>
    </source>
</evidence>
<evidence type="ECO:0000256" key="7">
    <source>
        <dbReference type="ARBA" id="ARBA00022840"/>
    </source>
</evidence>
<evidence type="ECO:0000256" key="3">
    <source>
        <dbReference type="ARBA" id="ARBA00017473"/>
    </source>
</evidence>
<dbReference type="RefSeq" id="WP_068152197.1">
    <property type="nucleotide sequence ID" value="NZ_JBHSCR010000005.1"/>
</dbReference>
<comment type="similarity">
    <text evidence="1 10">Belongs to the GHMP kinase family. IspE subfamily.</text>
</comment>
<feature type="active site" evidence="10">
    <location>
        <position position="150"/>
    </location>
</feature>
<dbReference type="InterPro" id="IPR006204">
    <property type="entry name" value="GHMP_kinase_N_dom"/>
</dbReference>
<keyword evidence="14" id="KW-1185">Reference proteome</keyword>
<evidence type="ECO:0000256" key="4">
    <source>
        <dbReference type="ARBA" id="ARBA00022679"/>
    </source>
</evidence>
<gene>
    <name evidence="10" type="primary">ispE</name>
    <name evidence="13" type="ORF">ACFO5Q_08420</name>
</gene>
<dbReference type="PANTHER" id="PTHR43527">
    <property type="entry name" value="4-DIPHOSPHOCYTIDYL-2-C-METHYL-D-ERYTHRITOL KINASE, CHLOROPLASTIC"/>
    <property type="match status" value="1"/>
</dbReference>
<evidence type="ECO:0000256" key="2">
    <source>
        <dbReference type="ARBA" id="ARBA00012052"/>
    </source>
</evidence>
<evidence type="ECO:0000256" key="8">
    <source>
        <dbReference type="ARBA" id="ARBA00023229"/>
    </source>
</evidence>
<feature type="domain" description="GHMP kinase N-terminal" evidence="11">
    <location>
        <begin position="80"/>
        <end position="156"/>
    </location>
</feature>
<comment type="caution">
    <text evidence="13">The sequence shown here is derived from an EMBL/GenBank/DDBJ whole genome shotgun (WGS) entry which is preliminary data.</text>
</comment>
<dbReference type="EC" id="2.7.1.148" evidence="2 10"/>
<evidence type="ECO:0000313" key="14">
    <source>
        <dbReference type="Proteomes" id="UP001595776"/>
    </source>
</evidence>
<dbReference type="PIRSF" id="PIRSF010376">
    <property type="entry name" value="IspE"/>
    <property type="match status" value="1"/>
</dbReference>
<accession>A0ABV8UAH8</accession>
<dbReference type="NCBIfam" id="TIGR00154">
    <property type="entry name" value="ispE"/>
    <property type="match status" value="1"/>
</dbReference>
<evidence type="ECO:0000256" key="9">
    <source>
        <dbReference type="ARBA" id="ARBA00032554"/>
    </source>
</evidence>
<feature type="domain" description="GHMP kinase C-terminal" evidence="12">
    <location>
        <begin position="224"/>
        <end position="285"/>
    </location>
</feature>
<evidence type="ECO:0000256" key="1">
    <source>
        <dbReference type="ARBA" id="ARBA00009684"/>
    </source>
</evidence>
<dbReference type="PANTHER" id="PTHR43527:SF2">
    <property type="entry name" value="4-DIPHOSPHOCYTIDYL-2-C-METHYL-D-ERYTHRITOL KINASE, CHLOROPLASTIC"/>
    <property type="match status" value="1"/>
</dbReference>